<evidence type="ECO:0000256" key="1">
    <source>
        <dbReference type="ARBA" id="ARBA00022860"/>
    </source>
</evidence>
<dbReference type="OrthoDB" id="654277at2759"/>
<dbReference type="Proteomes" id="UP000636709">
    <property type="component" value="Unassembled WGS sequence"/>
</dbReference>
<feature type="compositionally biased region" description="Low complexity" evidence="3">
    <location>
        <begin position="321"/>
        <end position="330"/>
    </location>
</feature>
<feature type="compositionally biased region" description="Basic and acidic residues" evidence="3">
    <location>
        <begin position="17"/>
        <end position="27"/>
    </location>
</feature>
<reference evidence="4" key="1">
    <citation type="submission" date="2020-07" db="EMBL/GenBank/DDBJ databases">
        <title>Genome sequence and genetic diversity analysis of an under-domesticated orphan crop, white fonio (Digitaria exilis).</title>
        <authorList>
            <person name="Bennetzen J.L."/>
            <person name="Chen S."/>
            <person name="Ma X."/>
            <person name="Wang X."/>
            <person name="Yssel A.E.J."/>
            <person name="Chaluvadi S.R."/>
            <person name="Johnson M."/>
            <person name="Gangashetty P."/>
            <person name="Hamidou F."/>
            <person name="Sanogo M.D."/>
            <person name="Zwaenepoel A."/>
            <person name="Wallace J."/>
            <person name="Van De Peer Y."/>
            <person name="Van Deynze A."/>
        </authorList>
    </citation>
    <scope>NUCLEOTIDE SEQUENCE</scope>
    <source>
        <tissue evidence="4">Leaves</tissue>
    </source>
</reference>
<keyword evidence="5" id="KW-1185">Reference proteome</keyword>
<gene>
    <name evidence="4" type="ORF">HU200_058555</name>
</gene>
<comment type="caution">
    <text evidence="4">The sequence shown here is derived from an EMBL/GenBank/DDBJ whole genome shotgun (WGS) entry which is preliminary data.</text>
</comment>
<accession>A0A835AD93</accession>
<feature type="compositionally biased region" description="Basic and acidic residues" evidence="3">
    <location>
        <begin position="361"/>
        <end position="376"/>
    </location>
</feature>
<proteinExistence type="inferred from homology"/>
<feature type="compositionally biased region" description="Polar residues" evidence="3">
    <location>
        <begin position="300"/>
        <end position="312"/>
    </location>
</feature>
<dbReference type="PROSITE" id="PS50096">
    <property type="entry name" value="IQ"/>
    <property type="match status" value="3"/>
</dbReference>
<evidence type="ECO:0000256" key="3">
    <source>
        <dbReference type="SAM" id="MobiDB-lite"/>
    </source>
</evidence>
<name>A0A835AD93_9POAL</name>
<dbReference type="Pfam" id="PF00612">
    <property type="entry name" value="IQ"/>
    <property type="match status" value="2"/>
</dbReference>
<evidence type="ECO:0000256" key="2">
    <source>
        <dbReference type="ARBA" id="ARBA00024341"/>
    </source>
</evidence>
<sequence>MGISARWLKSLVGLRKVERQQQHRKEDEDGGLMKNDATYQFHGQNQHFQDDNSLAAQEELPEVDNGNGSPERDSDLPLCLEPTCGSPHGPLPQTEDELNEIWAATVIQTAFRAFLARRARRALKGLVRLQALVRGHIVRKQAATTLRCMQALVRVQARVRARRVRMALENQTDRQDSSPEQNNEAYVREIEDGWCDIIGSVEDIQAKLLKRQEAAAKRERAMAYALTHQWQASSRQATAYEPDKNSWGWNWLERWMAVRPWESRFLGAYTADGVAMVNEFRQPDKSATPYRKPVKKHDPTLQSKTLNQKVFPSNSEGGGSSTNRSSGSVSAKSRMKVVTREGYDDASSRPSVLGARSTSNPKERTSASNQKERIGDLDCQVHKRFSLPGSGVEAGKRLTRKATANRSLKSTKDHQMLQSRHHLASSIDQLPNRVELQT</sequence>
<evidence type="ECO:0000313" key="5">
    <source>
        <dbReference type="Proteomes" id="UP000636709"/>
    </source>
</evidence>
<dbReference type="EMBL" id="JACEFO010002462">
    <property type="protein sequence ID" value="KAF8659350.1"/>
    <property type="molecule type" value="Genomic_DNA"/>
</dbReference>
<dbReference type="AlphaFoldDB" id="A0A835AD93"/>
<feature type="region of interest" description="Disordered" evidence="3">
    <location>
        <begin position="17"/>
        <end position="40"/>
    </location>
</feature>
<feature type="region of interest" description="Disordered" evidence="3">
    <location>
        <begin position="401"/>
        <end position="438"/>
    </location>
</feature>
<keyword evidence="1" id="KW-0112">Calmodulin-binding</keyword>
<dbReference type="InterPro" id="IPR000048">
    <property type="entry name" value="IQ_motif_EF-hand-BS"/>
</dbReference>
<dbReference type="PANTHER" id="PTHR32295">
    <property type="entry name" value="IQ-DOMAIN 5-RELATED"/>
    <property type="match status" value="1"/>
</dbReference>
<evidence type="ECO:0000313" key="4">
    <source>
        <dbReference type="EMBL" id="KAF8659350.1"/>
    </source>
</evidence>
<comment type="similarity">
    <text evidence="2">Belongs to the IQD family.</text>
</comment>
<feature type="region of interest" description="Disordered" evidence="3">
    <location>
        <begin position="60"/>
        <end position="91"/>
    </location>
</feature>
<feature type="region of interest" description="Disordered" evidence="3">
    <location>
        <begin position="284"/>
        <end position="376"/>
    </location>
</feature>
<protein>
    <submittedName>
        <fullName evidence="4">Uncharacterized protein</fullName>
    </submittedName>
</protein>
<dbReference type="PANTHER" id="PTHR32295:SF123">
    <property type="entry name" value="PROTEIN IQ-DOMAIN 5"/>
    <property type="match status" value="1"/>
</dbReference>
<dbReference type="GO" id="GO:0005516">
    <property type="term" value="F:calmodulin binding"/>
    <property type="evidence" value="ECO:0007669"/>
    <property type="project" value="UniProtKB-KW"/>
</dbReference>
<organism evidence="4 5">
    <name type="scientific">Digitaria exilis</name>
    <dbReference type="NCBI Taxonomy" id="1010633"/>
    <lineage>
        <taxon>Eukaryota</taxon>
        <taxon>Viridiplantae</taxon>
        <taxon>Streptophyta</taxon>
        <taxon>Embryophyta</taxon>
        <taxon>Tracheophyta</taxon>
        <taxon>Spermatophyta</taxon>
        <taxon>Magnoliopsida</taxon>
        <taxon>Liliopsida</taxon>
        <taxon>Poales</taxon>
        <taxon>Poaceae</taxon>
        <taxon>PACMAD clade</taxon>
        <taxon>Panicoideae</taxon>
        <taxon>Panicodae</taxon>
        <taxon>Paniceae</taxon>
        <taxon>Anthephorinae</taxon>
        <taxon>Digitaria</taxon>
    </lineage>
</organism>
<feature type="compositionally biased region" description="Basic and acidic residues" evidence="3">
    <location>
        <begin position="338"/>
        <end position="347"/>
    </location>
</feature>